<dbReference type="OrthoDB" id="8948090at2"/>
<evidence type="ECO:0000313" key="3">
    <source>
        <dbReference type="Proteomes" id="UP000002484"/>
    </source>
</evidence>
<keyword evidence="3" id="KW-1185">Reference proteome</keyword>
<dbReference type="Proteomes" id="UP000002484">
    <property type="component" value="Chromosome"/>
</dbReference>
<dbReference type="KEGG" id="fri:FraEuI1c_7061"/>
<organism evidence="2 3">
    <name type="scientific">Pseudofrankia inefficax (strain DSM 45817 / CECT 9037 / DDB 130130 / EuI1c)</name>
    <name type="common">Frankia inefficax</name>
    <dbReference type="NCBI Taxonomy" id="298654"/>
    <lineage>
        <taxon>Bacteria</taxon>
        <taxon>Bacillati</taxon>
        <taxon>Actinomycetota</taxon>
        <taxon>Actinomycetes</taxon>
        <taxon>Frankiales</taxon>
        <taxon>Frankiaceae</taxon>
        <taxon>Pseudofrankia</taxon>
    </lineage>
</organism>
<dbReference type="AlphaFoldDB" id="E3IXC6"/>
<proteinExistence type="predicted"/>
<dbReference type="Pfam" id="PF13884">
    <property type="entry name" value="Peptidase_S74"/>
    <property type="match status" value="1"/>
</dbReference>
<dbReference type="InParanoid" id="E3IXC6"/>
<dbReference type="STRING" id="298654.FraEuI1c_7061"/>
<dbReference type="eggNOG" id="ENOG5033DDM">
    <property type="taxonomic scope" value="Bacteria"/>
</dbReference>
<feature type="domain" description="Peptidase S74" evidence="1">
    <location>
        <begin position="683"/>
        <end position="811"/>
    </location>
</feature>
<dbReference type="EMBL" id="CP002299">
    <property type="protein sequence ID" value="ADP85026.1"/>
    <property type="molecule type" value="Genomic_DNA"/>
</dbReference>
<dbReference type="PROSITE" id="PS51688">
    <property type="entry name" value="ICA"/>
    <property type="match status" value="1"/>
</dbReference>
<evidence type="ECO:0000259" key="1">
    <source>
        <dbReference type="PROSITE" id="PS51688"/>
    </source>
</evidence>
<evidence type="ECO:0000313" key="2">
    <source>
        <dbReference type="EMBL" id="ADP85026.1"/>
    </source>
</evidence>
<dbReference type="InterPro" id="IPR030392">
    <property type="entry name" value="S74_ICA"/>
</dbReference>
<dbReference type="RefSeq" id="WP_013428137.1">
    <property type="nucleotide sequence ID" value="NC_014666.1"/>
</dbReference>
<dbReference type="HOGENOM" id="CLU_343806_0_0_11"/>
<gene>
    <name evidence="2" type="ordered locus">FraEuI1c_7061</name>
</gene>
<reference evidence="2 3" key="1">
    <citation type="submission" date="2010-10" db="EMBL/GenBank/DDBJ databases">
        <title>Complete sequence of Frankia sp. EuI1c.</title>
        <authorList>
            <consortium name="US DOE Joint Genome Institute"/>
            <person name="Lucas S."/>
            <person name="Copeland A."/>
            <person name="Lapidus A."/>
            <person name="Cheng J.-F."/>
            <person name="Bruce D."/>
            <person name="Goodwin L."/>
            <person name="Pitluck S."/>
            <person name="Chertkov O."/>
            <person name="Detter J.C."/>
            <person name="Han C."/>
            <person name="Tapia R."/>
            <person name="Land M."/>
            <person name="Hauser L."/>
            <person name="Jeffries C."/>
            <person name="Kyrpides N."/>
            <person name="Ivanova N."/>
            <person name="Mikhailova N."/>
            <person name="Beauchemin N."/>
            <person name="Sen A."/>
            <person name="Sur S.A."/>
            <person name="Gtari M."/>
            <person name="Wall L."/>
            <person name="Tisa L."/>
            <person name="Woyke T."/>
        </authorList>
    </citation>
    <scope>NUCLEOTIDE SEQUENCE [LARGE SCALE GENOMIC DNA]</scope>
    <source>
        <strain evidence="3">DSM 45817 / CECT 9037 / EuI1c</strain>
    </source>
</reference>
<name>E3IXC6_PSEI1</name>
<accession>E3IXC6</accession>
<protein>
    <recommendedName>
        <fullName evidence="1">Peptidase S74 domain-containing protein</fullName>
    </recommendedName>
</protein>
<sequence length="823" mass="85202">MADYTQPADVLKRVRFFDGQYLIDQDFIDEQRYHLDREHRAARSIGLVGVVDGLAVTVDAAHPYQVTVSPGAAVDEVGRHLLLTTPVTLALPTDRFSGAAAELRLFYRENPTDVAPTGGASQRRFDETPVVAAIAGGAVAVAPPDAPPHWDSDGVLLGRISVSARGDVVIDPAAPAPRAGLDPPGPFRGSVGVLGDLTVGTPAPADAADTADAAAGWERTITARGEHSARLRVRGGLVSGFAGAYPGYAGALEGLVVGTGSDHALTLVTGGQPRLTVTGDPGKSPDNKVGRVGIGTPAPTAPLHVVGGGTGPDLIVGGQLKAQATDGALLIGDDRAIGGLDTDKLGLRTGGNWRLTVTAAGDVGIGTVTPTVNQYWSRALDVTGANAARLVVNGGKILGVVGSHPNGYGAKAGLVVGTESAHAASILTTGAVRLTVTSDGDVGIGTTAPTVNQSWSRALDVTGSSGSRLVLNTTENGRNVLGVAGVHPGGYGAKAGVVVGTETPHAASIVTNNAVRLTVAPDGSVGIGTTEPLLGGWDRVVDVFGKWNARLILRANSADDPVKEVRSIVATHPATPYATPTTTAGMRSPAGMVVGTETAHDVSLMTGGALRLTVDRGGDTFCHGRMWIKPESFSGWGFDGKFGPDNRRFWFQVGLFGWNVNDPQGGQQGGQAYIKGGEVYTVSDLRLKEDLRELDDAGAIVRALRGVTYRWNEAGLRFQTRPLEERVGAGPTASEDEHAAVRAEVRESLLSGLRGRREVGLIAQEVEAVMPELVGVGADGVRGIDYGKLTAVLVQAIKEQQSTITALSGRVRALENRGEDDHA</sequence>